<evidence type="ECO:0000313" key="2">
    <source>
        <dbReference type="EMBL" id="RTE10922.1"/>
    </source>
</evidence>
<protein>
    <submittedName>
        <fullName evidence="2">Uncharacterized protein</fullName>
    </submittedName>
</protein>
<dbReference type="Proteomes" id="UP000276128">
    <property type="component" value="Unassembled WGS sequence"/>
</dbReference>
<sequence>MITFNNYTILLLLITGLLILVFDVKNYGKANMPKEKKVAVIAGCLNISLGVISFLGYLAYEKWFWK</sequence>
<dbReference type="OrthoDB" id="2897521at2"/>
<keyword evidence="1" id="KW-1133">Transmembrane helix</keyword>
<dbReference type="InterPro" id="IPR049971">
    <property type="entry name" value="CLC_0170-like"/>
</dbReference>
<dbReference type="NCBIfam" id="NF042414">
    <property type="entry name" value="CLC_0170_fam"/>
    <property type="match status" value="1"/>
</dbReference>
<accession>A0A3S0ARK9</accession>
<organism evidence="2 3">
    <name type="scientific">Paenibacillus whitsoniae</name>
    <dbReference type="NCBI Taxonomy" id="2496558"/>
    <lineage>
        <taxon>Bacteria</taxon>
        <taxon>Bacillati</taxon>
        <taxon>Bacillota</taxon>
        <taxon>Bacilli</taxon>
        <taxon>Bacillales</taxon>
        <taxon>Paenibacillaceae</taxon>
        <taxon>Paenibacillus</taxon>
    </lineage>
</organism>
<dbReference type="AlphaFoldDB" id="A0A3S0ARK9"/>
<keyword evidence="1" id="KW-0472">Membrane</keyword>
<keyword evidence="1" id="KW-0812">Transmembrane</keyword>
<evidence type="ECO:0000313" key="3">
    <source>
        <dbReference type="Proteomes" id="UP000276128"/>
    </source>
</evidence>
<feature type="transmembrane region" description="Helical" evidence="1">
    <location>
        <begin position="6"/>
        <end position="26"/>
    </location>
</feature>
<feature type="transmembrane region" description="Helical" evidence="1">
    <location>
        <begin position="38"/>
        <end position="60"/>
    </location>
</feature>
<proteinExistence type="predicted"/>
<name>A0A3S0ARK9_9BACL</name>
<dbReference type="EMBL" id="RXHU01000014">
    <property type="protein sequence ID" value="RTE10922.1"/>
    <property type="molecule type" value="Genomic_DNA"/>
</dbReference>
<dbReference type="RefSeq" id="WP_126139922.1">
    <property type="nucleotide sequence ID" value="NZ_RXHU01000014.1"/>
</dbReference>
<gene>
    <name evidence="2" type="ORF">EJQ19_04070</name>
</gene>
<keyword evidence="3" id="KW-1185">Reference proteome</keyword>
<reference evidence="2 3" key="1">
    <citation type="submission" date="2018-12" db="EMBL/GenBank/DDBJ databases">
        <title>Bacillus ochoae sp. nov., Paenibacillus whitsoniae sp. nov., Paenibacillus spiritus sp. nov. Isolated from the Mars Exploration Rover during spacecraft assembly.</title>
        <authorList>
            <person name="Seuylemezian A."/>
            <person name="Vaishampayan P."/>
        </authorList>
    </citation>
    <scope>NUCLEOTIDE SEQUENCE [LARGE SCALE GENOMIC DNA]</scope>
    <source>
        <strain evidence="2 3">MER 54</strain>
    </source>
</reference>
<evidence type="ECO:0000256" key="1">
    <source>
        <dbReference type="SAM" id="Phobius"/>
    </source>
</evidence>
<comment type="caution">
    <text evidence="2">The sequence shown here is derived from an EMBL/GenBank/DDBJ whole genome shotgun (WGS) entry which is preliminary data.</text>
</comment>